<dbReference type="InterPro" id="IPR001437">
    <property type="entry name" value="Tscrpt_elong_fac_GreA/B_C"/>
</dbReference>
<evidence type="ECO:0000313" key="4">
    <source>
        <dbReference type="Proteomes" id="UP000004263"/>
    </source>
</evidence>
<dbReference type="PANTHER" id="PTHR30437:SF5">
    <property type="entry name" value="REGULATOR OF NUCLEOSIDE DIPHOSPHATE KINASE"/>
    <property type="match status" value="1"/>
</dbReference>
<feature type="domain" description="Transcription elongation factor GreA/GreB C-terminal" evidence="1">
    <location>
        <begin position="51"/>
        <end position="124"/>
    </location>
</feature>
<protein>
    <submittedName>
        <fullName evidence="3">Putative regulator of nucleoside diphosphate kinase</fullName>
    </submittedName>
</protein>
<accession>Q1N6D3</accession>
<dbReference type="Proteomes" id="UP000004263">
    <property type="component" value="Unassembled WGS sequence"/>
</dbReference>
<keyword evidence="3" id="KW-0808">Transferase</keyword>
<gene>
    <name evidence="3" type="ORF">RED65_09714</name>
</gene>
<dbReference type="Pfam" id="PF14760">
    <property type="entry name" value="Rnk_N"/>
    <property type="match status" value="1"/>
</dbReference>
<dbReference type="AlphaFoldDB" id="Q1N6D3"/>
<dbReference type="GO" id="GO:0032784">
    <property type="term" value="P:regulation of DNA-templated transcription elongation"/>
    <property type="evidence" value="ECO:0007669"/>
    <property type="project" value="InterPro"/>
</dbReference>
<dbReference type="RefSeq" id="WP_007017080.1">
    <property type="nucleotide sequence ID" value="NZ_CH724113.1"/>
</dbReference>
<dbReference type="GO" id="GO:0070063">
    <property type="term" value="F:RNA polymerase binding"/>
    <property type="evidence" value="ECO:0007669"/>
    <property type="project" value="InterPro"/>
</dbReference>
<dbReference type="SUPFAM" id="SSF54534">
    <property type="entry name" value="FKBP-like"/>
    <property type="match status" value="1"/>
</dbReference>
<dbReference type="OrthoDB" id="192847at2"/>
<dbReference type="GO" id="GO:0016301">
    <property type="term" value="F:kinase activity"/>
    <property type="evidence" value="ECO:0007669"/>
    <property type="project" value="UniProtKB-KW"/>
</dbReference>
<evidence type="ECO:0000259" key="1">
    <source>
        <dbReference type="Pfam" id="PF01272"/>
    </source>
</evidence>
<name>Q1N6D3_9GAMM</name>
<sequence length="135" mass="14867">MKPELIISKLDADRLYRLLETLPKGHVMGGSELEDELDRANLVEPTEIPPNIVSMNSKVKFEVVSTNQEFELTLVYPKDLDQEGKTISILAPVGSALLGLSIGDSIEWSSPGGGILEVIIKDIVYQPERAGELHR</sequence>
<dbReference type="InterPro" id="IPR029462">
    <property type="entry name" value="Rnk_N"/>
</dbReference>
<keyword evidence="3" id="KW-0418">Kinase</keyword>
<reference evidence="3 4" key="1">
    <citation type="submission" date="2006-03" db="EMBL/GenBank/DDBJ databases">
        <authorList>
            <person name="Pinhassi J."/>
            <person name="Pedros-Alio C."/>
            <person name="Ferriera S."/>
            <person name="Johnson J."/>
            <person name="Kravitz S."/>
            <person name="Halpern A."/>
            <person name="Remington K."/>
            <person name="Beeson K."/>
            <person name="Tran B."/>
            <person name="Rogers Y.-H."/>
            <person name="Friedman R."/>
            <person name="Venter J.C."/>
        </authorList>
    </citation>
    <scope>NUCLEOTIDE SEQUENCE [LARGE SCALE GENOMIC DNA]</scope>
    <source>
        <strain evidence="3 4">RED65</strain>
    </source>
</reference>
<keyword evidence="4" id="KW-1185">Reference proteome</keyword>
<dbReference type="Pfam" id="PF01272">
    <property type="entry name" value="GreA_GreB"/>
    <property type="match status" value="1"/>
</dbReference>
<feature type="domain" description="Regulator of nucleoside diphosphate kinase N-terminal" evidence="2">
    <location>
        <begin position="3"/>
        <end position="43"/>
    </location>
</feature>
<organism evidence="3 4">
    <name type="scientific">Bermanella marisrubri</name>
    <dbReference type="NCBI Taxonomy" id="207949"/>
    <lineage>
        <taxon>Bacteria</taxon>
        <taxon>Pseudomonadati</taxon>
        <taxon>Pseudomonadota</taxon>
        <taxon>Gammaproteobacteria</taxon>
        <taxon>Oceanospirillales</taxon>
        <taxon>Oceanospirillaceae</taxon>
        <taxon>Bermanella</taxon>
    </lineage>
</organism>
<proteinExistence type="predicted"/>
<comment type="caution">
    <text evidence="3">The sequence shown here is derived from an EMBL/GenBank/DDBJ whole genome shotgun (WGS) entry which is preliminary data.</text>
</comment>
<dbReference type="GO" id="GO:0006354">
    <property type="term" value="P:DNA-templated transcription elongation"/>
    <property type="evidence" value="ECO:0007669"/>
    <property type="project" value="TreeGrafter"/>
</dbReference>
<dbReference type="GO" id="GO:0003677">
    <property type="term" value="F:DNA binding"/>
    <property type="evidence" value="ECO:0007669"/>
    <property type="project" value="InterPro"/>
</dbReference>
<evidence type="ECO:0000313" key="3">
    <source>
        <dbReference type="EMBL" id="EAT13659.1"/>
    </source>
</evidence>
<dbReference type="FunFam" id="3.10.50.30:FF:000002">
    <property type="entry name" value="Regulator of nucleoside diphosphate kinase"/>
    <property type="match status" value="1"/>
</dbReference>
<dbReference type="EMBL" id="AAQH01000001">
    <property type="protein sequence ID" value="EAT13659.1"/>
    <property type="molecule type" value="Genomic_DNA"/>
</dbReference>
<dbReference type="NCBIfam" id="NF004396">
    <property type="entry name" value="PRK05753.1"/>
    <property type="match status" value="1"/>
</dbReference>
<evidence type="ECO:0000259" key="2">
    <source>
        <dbReference type="Pfam" id="PF14760"/>
    </source>
</evidence>
<dbReference type="Gene3D" id="1.10.286.20">
    <property type="match status" value="1"/>
</dbReference>
<dbReference type="STRING" id="207949.RED65_09714"/>
<dbReference type="InterPro" id="IPR036953">
    <property type="entry name" value="GreA/GreB_C_sf"/>
</dbReference>
<dbReference type="InterPro" id="IPR023459">
    <property type="entry name" value="Tscrpt_elong_fac_GreA/B_fam"/>
</dbReference>
<dbReference type="HOGENOM" id="CLU_120358_1_1_6"/>
<dbReference type="Gene3D" id="3.10.50.30">
    <property type="entry name" value="Transcription elongation factor, GreA/GreB, C-terminal domain"/>
    <property type="match status" value="1"/>
</dbReference>
<dbReference type="PANTHER" id="PTHR30437">
    <property type="entry name" value="TRANSCRIPTION ELONGATION FACTOR GREA"/>
    <property type="match status" value="1"/>
</dbReference>